<dbReference type="GO" id="GO:0007095">
    <property type="term" value="P:mitotic G2 DNA damage checkpoint signaling"/>
    <property type="evidence" value="ECO:0007669"/>
    <property type="project" value="TreeGrafter"/>
</dbReference>
<evidence type="ECO:0000313" key="2">
    <source>
        <dbReference type="EMBL" id="KYN04568.1"/>
    </source>
</evidence>
<reference evidence="2 3" key="1">
    <citation type="submission" date="2016-03" db="EMBL/GenBank/DDBJ databases">
        <title>Cyphomyrmex costatus WGS genome.</title>
        <authorList>
            <person name="Nygaard S."/>
            <person name="Hu H."/>
            <person name="Boomsma J."/>
            <person name="Zhang G."/>
        </authorList>
    </citation>
    <scope>NUCLEOTIDE SEQUENCE [LARGE SCALE GENOMIC DNA]</scope>
    <source>
        <strain evidence="2">MS0001</strain>
        <tissue evidence="2">Whole body</tissue>
    </source>
</reference>
<gene>
    <name evidence="2" type="ORF">ALC62_04559</name>
</gene>
<dbReference type="InterPro" id="IPR032739">
    <property type="entry name" value="MRNIP"/>
</dbReference>
<evidence type="ECO:0000313" key="3">
    <source>
        <dbReference type="Proteomes" id="UP000078542"/>
    </source>
</evidence>
<name>A0A195CV65_9HYME</name>
<dbReference type="Proteomes" id="UP000078542">
    <property type="component" value="Unassembled WGS sequence"/>
</dbReference>
<organism evidence="2 3">
    <name type="scientific">Cyphomyrmex costatus</name>
    <dbReference type="NCBI Taxonomy" id="456900"/>
    <lineage>
        <taxon>Eukaryota</taxon>
        <taxon>Metazoa</taxon>
        <taxon>Ecdysozoa</taxon>
        <taxon>Arthropoda</taxon>
        <taxon>Hexapoda</taxon>
        <taxon>Insecta</taxon>
        <taxon>Pterygota</taxon>
        <taxon>Neoptera</taxon>
        <taxon>Endopterygota</taxon>
        <taxon>Hymenoptera</taxon>
        <taxon>Apocrita</taxon>
        <taxon>Aculeata</taxon>
        <taxon>Formicoidea</taxon>
        <taxon>Formicidae</taxon>
        <taxon>Myrmicinae</taxon>
        <taxon>Cyphomyrmex</taxon>
    </lineage>
</organism>
<dbReference type="STRING" id="456900.A0A195CV65"/>
<dbReference type="PANTHER" id="PTHR15863">
    <property type="entry name" value="MRN COMPLEX-INTERACTING PROTEIN"/>
    <property type="match status" value="1"/>
</dbReference>
<dbReference type="GO" id="GO:0003682">
    <property type="term" value="F:chromatin binding"/>
    <property type="evidence" value="ECO:0007669"/>
    <property type="project" value="TreeGrafter"/>
</dbReference>
<dbReference type="OrthoDB" id="5960226at2759"/>
<sequence length="212" mass="24658">MPQDMNVLCCYSCRMYQVHIVKKARKWQCKLCNAKQSIQKVYFQGSGKDCRLHVQHLNYLKTNDTSFSLYLQQENSNDNYNTAVQELDVDKPVKSEWAKYLDSPKKESLSDAQNSSFDSIHETEDMIINEKSLCNAINNDSYNFEDIVDDINFVSENIDDKTEKLYSNYNCRVEDKCTLQDSDNKSNQGHNNHNDIANIFETYSELDDPIDI</sequence>
<dbReference type="PANTHER" id="PTHR15863:SF2">
    <property type="entry name" value="MRN COMPLEX-INTERACTING PROTEIN"/>
    <property type="match status" value="1"/>
</dbReference>
<dbReference type="KEGG" id="ccoa:108772406"/>
<keyword evidence="3" id="KW-1185">Reference proteome</keyword>
<feature type="domain" description="MRN complex-interacting protein N-terminal" evidence="1">
    <location>
        <begin position="7"/>
        <end position="97"/>
    </location>
</feature>
<accession>A0A195CV65</accession>
<dbReference type="InterPro" id="IPR049472">
    <property type="entry name" value="MRNIP_N"/>
</dbReference>
<dbReference type="GO" id="GO:0005634">
    <property type="term" value="C:nucleus"/>
    <property type="evidence" value="ECO:0007669"/>
    <property type="project" value="TreeGrafter"/>
</dbReference>
<dbReference type="Pfam" id="PF15749">
    <property type="entry name" value="MRNIP"/>
    <property type="match status" value="1"/>
</dbReference>
<dbReference type="AlphaFoldDB" id="A0A195CV65"/>
<protein>
    <submittedName>
        <fullName evidence="2">UPF0544 protein C5orf45 like protein</fullName>
    </submittedName>
</protein>
<proteinExistence type="predicted"/>
<dbReference type="EMBL" id="KQ977259">
    <property type="protein sequence ID" value="KYN04568.1"/>
    <property type="molecule type" value="Genomic_DNA"/>
</dbReference>
<evidence type="ECO:0000259" key="1">
    <source>
        <dbReference type="Pfam" id="PF15749"/>
    </source>
</evidence>